<dbReference type="SUPFAM" id="SSF48208">
    <property type="entry name" value="Six-hairpin glycosidases"/>
    <property type="match status" value="1"/>
</dbReference>
<dbReference type="InterPro" id="IPR045582">
    <property type="entry name" value="Trehalase-like_N"/>
</dbReference>
<dbReference type="GO" id="GO:0004805">
    <property type="term" value="F:trehalose-phosphatase activity"/>
    <property type="evidence" value="ECO:0007669"/>
    <property type="project" value="UniProtKB-EC"/>
</dbReference>
<keyword evidence="4" id="KW-1185">Reference proteome</keyword>
<keyword evidence="3" id="KW-0378">Hydrolase</keyword>
<feature type="domain" description="GH15-like" evidence="1">
    <location>
        <begin position="496"/>
        <end position="859"/>
    </location>
</feature>
<dbReference type="PANTHER" id="PTHR31616">
    <property type="entry name" value="TREHALASE"/>
    <property type="match status" value="1"/>
</dbReference>
<evidence type="ECO:0000259" key="2">
    <source>
        <dbReference type="Pfam" id="PF19291"/>
    </source>
</evidence>
<organism evidence="3 4">
    <name type="scientific">Micromonospora zhanjiangensis</name>
    <dbReference type="NCBI Taxonomy" id="1522057"/>
    <lineage>
        <taxon>Bacteria</taxon>
        <taxon>Bacillati</taxon>
        <taxon>Actinomycetota</taxon>
        <taxon>Actinomycetes</taxon>
        <taxon>Micromonosporales</taxon>
        <taxon>Micromonosporaceae</taxon>
        <taxon>Micromonospora</taxon>
    </lineage>
</organism>
<gene>
    <name evidence="3" type="primary">otsB</name>
    <name evidence="3" type="ORF">ACFOX0_14675</name>
</gene>
<dbReference type="Pfam" id="PF00723">
    <property type="entry name" value="Glyco_hydro_15"/>
    <property type="match status" value="1"/>
</dbReference>
<dbReference type="InterPro" id="IPR023214">
    <property type="entry name" value="HAD_sf"/>
</dbReference>
<sequence length="870" mass="94695">MNTPVLDGTRRAADAIDPALRAAIARIARMPLLLVACDYDGTLAPIVEDPTKAVPLHESVAAIRALAALPQTTVAVVSGRALRDLATLSRLPSEVHLVGSHGSEFDVGFVERLTPELVEVRTRLGDDLRQIAHNRAGIRLERKPASVAVHLRGADPQVAAEVLDAVRNGPAVWPEVTVTEGKEVIELSVIPTDKGIALDQLRTQMSASAALFIGDDVTDENAFAKLHGPDVGIKIGPGDTQADYRVDEPLDAARVLGLLLDFRRAWLFGERAVPIERHSMLANGRTVALVTPEAKITWLCHPKPDSSAIFADLVGGSPAGHFSVAPARGGIPLGQRYRPNTMTVETRWSGLTVTDWLDRPSQDGVPSGSAVVAGDSTLIRVLTGSGQVRLEFVPRPEFGQVPVQLQPLGDGVLVLGSNEPVSLYAPGVEWEIHEDGGYETARAQVDLSAAGGSVTLELRFGSHSLEHHRQPLPERQALAEQPWRDWVAGLDLPDTARDLVARSALTLRGLCYEATGAILAAATTSLPEEVGGVRNWDYRYCWLRDAAMTARALVDLGSLGEAEAFLRWVDGCVERTGGHPERLHPLYTVDGYELGAEAVIDTLPGWAGSRPVRVGNLANHQLQLDVFGPIADLLAAVADRRGAVRDEEWRVLESMVEAVDRRWHEPDHGLWEARLAPRHHVYSKVMCWMTVDRALHMVRRHGGGDRPEWAALRDRIGHNVLEYGWHEAAGAYSVAYGDEEMDASSLWIGLSGLLPDDDPRFLATVLKIEADLRSGPVVYRYHWDDGLPGREGGFHVCTAWLVEAYLRTGRRSDAEELFRQMVDTAGPTGLLPEQYDPLAERGLGNHPQAYSHLGLIRCALLLDSRVTAAA</sequence>
<protein>
    <submittedName>
        <fullName evidence="3">Trehalose-phosphatase</fullName>
        <ecNumber evidence="3">3.1.3.12</ecNumber>
    </submittedName>
</protein>
<dbReference type="Pfam" id="PF02358">
    <property type="entry name" value="Trehalose_PPase"/>
    <property type="match status" value="1"/>
</dbReference>
<dbReference type="PANTHER" id="PTHR31616:SF10">
    <property type="entry name" value="TREHALASE"/>
    <property type="match status" value="1"/>
</dbReference>
<comment type="caution">
    <text evidence="3">The sequence shown here is derived from an EMBL/GenBank/DDBJ whole genome shotgun (WGS) entry which is preliminary data.</text>
</comment>
<dbReference type="RefSeq" id="WP_377545763.1">
    <property type="nucleotide sequence ID" value="NZ_JBHSBN010000008.1"/>
</dbReference>
<accession>A0ABV8KM61</accession>
<dbReference type="InterPro" id="IPR008928">
    <property type="entry name" value="6-hairpin_glycosidase_sf"/>
</dbReference>
<reference evidence="4" key="1">
    <citation type="journal article" date="2019" name="Int. J. Syst. Evol. Microbiol.">
        <title>The Global Catalogue of Microorganisms (GCM) 10K type strain sequencing project: providing services to taxonomists for standard genome sequencing and annotation.</title>
        <authorList>
            <consortium name="The Broad Institute Genomics Platform"/>
            <consortium name="The Broad Institute Genome Sequencing Center for Infectious Disease"/>
            <person name="Wu L."/>
            <person name="Ma J."/>
        </authorList>
    </citation>
    <scope>NUCLEOTIDE SEQUENCE [LARGE SCALE GENOMIC DNA]</scope>
    <source>
        <strain evidence="4">2902at01</strain>
    </source>
</reference>
<dbReference type="EC" id="3.1.3.12" evidence="3"/>
<dbReference type="InterPro" id="IPR036412">
    <property type="entry name" value="HAD-like_sf"/>
</dbReference>
<proteinExistence type="predicted"/>
<dbReference type="Gene3D" id="1.50.10.10">
    <property type="match status" value="1"/>
</dbReference>
<dbReference type="InterPro" id="IPR012341">
    <property type="entry name" value="6hp_glycosidase-like_sf"/>
</dbReference>
<evidence type="ECO:0000313" key="3">
    <source>
        <dbReference type="EMBL" id="MFC4107163.1"/>
    </source>
</evidence>
<dbReference type="Gene3D" id="3.30.70.1020">
    <property type="entry name" value="Trehalose-6-phosphate phosphatase related protein, domain 2"/>
    <property type="match status" value="1"/>
</dbReference>
<evidence type="ECO:0000313" key="4">
    <source>
        <dbReference type="Proteomes" id="UP001595868"/>
    </source>
</evidence>
<dbReference type="Proteomes" id="UP001595868">
    <property type="component" value="Unassembled WGS sequence"/>
</dbReference>
<evidence type="ECO:0000259" key="1">
    <source>
        <dbReference type="Pfam" id="PF00723"/>
    </source>
</evidence>
<dbReference type="CDD" id="cd01627">
    <property type="entry name" value="HAD_TPP"/>
    <property type="match status" value="1"/>
</dbReference>
<dbReference type="InterPro" id="IPR003337">
    <property type="entry name" value="Trehalose_PPase"/>
</dbReference>
<dbReference type="InterPro" id="IPR011613">
    <property type="entry name" value="GH15-like"/>
</dbReference>
<dbReference type="Pfam" id="PF19291">
    <property type="entry name" value="TREH_N"/>
    <property type="match status" value="1"/>
</dbReference>
<dbReference type="NCBIfam" id="TIGR00685">
    <property type="entry name" value="T6PP"/>
    <property type="match status" value="1"/>
</dbReference>
<name>A0ABV8KM61_9ACTN</name>
<dbReference type="EMBL" id="JBHSBN010000008">
    <property type="protein sequence ID" value="MFC4107163.1"/>
    <property type="molecule type" value="Genomic_DNA"/>
</dbReference>
<dbReference type="SUPFAM" id="SSF56784">
    <property type="entry name" value="HAD-like"/>
    <property type="match status" value="1"/>
</dbReference>
<dbReference type="Gene3D" id="3.40.50.1000">
    <property type="entry name" value="HAD superfamily/HAD-like"/>
    <property type="match status" value="1"/>
</dbReference>
<feature type="domain" description="Trehalase-like N-terminal" evidence="2">
    <location>
        <begin position="262"/>
        <end position="483"/>
    </location>
</feature>